<sequence>MKSLKTLVKESREHRLKTSEVKMYLWDPAEMKVLLRAKGTKIIQHFQQIGGGWVLQVRYRGEGFKFVRTAPVSSLFPRKKRS</sequence>
<evidence type="ECO:0000313" key="2">
    <source>
        <dbReference type="Proteomes" id="UP000179264"/>
    </source>
</evidence>
<dbReference type="EMBL" id="MHVL01000015">
    <property type="protein sequence ID" value="OHA93654.1"/>
    <property type="molecule type" value="Genomic_DNA"/>
</dbReference>
<dbReference type="AlphaFoldDB" id="A0A1G2T8Q4"/>
<evidence type="ECO:0000313" key="1">
    <source>
        <dbReference type="EMBL" id="OHA93654.1"/>
    </source>
</evidence>
<name>A0A1G2T8Q4_9BACT</name>
<comment type="caution">
    <text evidence="1">The sequence shown here is derived from an EMBL/GenBank/DDBJ whole genome shotgun (WGS) entry which is preliminary data.</text>
</comment>
<organism evidence="1 2">
    <name type="scientific">Candidatus Zambryskibacteria bacterium RIFCSPHIGHO2_02_38_10.5</name>
    <dbReference type="NCBI Taxonomy" id="1802742"/>
    <lineage>
        <taxon>Bacteria</taxon>
        <taxon>Candidatus Zambryskiibacteriota</taxon>
    </lineage>
</organism>
<protein>
    <submittedName>
        <fullName evidence="1">Uncharacterized protein</fullName>
    </submittedName>
</protein>
<accession>A0A1G2T8Q4</accession>
<dbReference type="Proteomes" id="UP000179264">
    <property type="component" value="Unassembled WGS sequence"/>
</dbReference>
<reference evidence="1 2" key="1">
    <citation type="journal article" date="2016" name="Nat. Commun.">
        <title>Thousands of microbial genomes shed light on interconnected biogeochemical processes in an aquifer system.</title>
        <authorList>
            <person name="Anantharaman K."/>
            <person name="Brown C.T."/>
            <person name="Hug L.A."/>
            <person name="Sharon I."/>
            <person name="Castelle C.J."/>
            <person name="Probst A.J."/>
            <person name="Thomas B.C."/>
            <person name="Singh A."/>
            <person name="Wilkins M.J."/>
            <person name="Karaoz U."/>
            <person name="Brodie E.L."/>
            <person name="Williams K.H."/>
            <person name="Hubbard S.S."/>
            <person name="Banfield J.F."/>
        </authorList>
    </citation>
    <scope>NUCLEOTIDE SEQUENCE [LARGE SCALE GENOMIC DNA]</scope>
</reference>
<gene>
    <name evidence="1" type="ORF">A2W58_02305</name>
</gene>
<proteinExistence type="predicted"/>